<protein>
    <recommendedName>
        <fullName evidence="2">Histidine-containing phosphotransfer protein</fullName>
    </recommendedName>
</protein>
<evidence type="ECO:0000313" key="4">
    <source>
        <dbReference type="Proteomes" id="UP000245207"/>
    </source>
</evidence>
<dbReference type="PANTHER" id="PTHR28242:SF30">
    <property type="entry name" value="HISTIDINE-CONTAINING PHOSPHOTRANSFER PROTEIN 2"/>
    <property type="match status" value="1"/>
</dbReference>
<dbReference type="AlphaFoldDB" id="A0A2U1QJ78"/>
<dbReference type="SUPFAM" id="SSF47226">
    <property type="entry name" value="Histidine-containing phosphotransfer domain, HPT domain"/>
    <property type="match status" value="1"/>
</dbReference>
<evidence type="ECO:0000256" key="2">
    <source>
        <dbReference type="RuleBase" id="RU369004"/>
    </source>
</evidence>
<gene>
    <name evidence="3" type="ORF">CTI12_AA023220</name>
</gene>
<proteinExistence type="predicted"/>
<organism evidence="3 4">
    <name type="scientific">Artemisia annua</name>
    <name type="common">Sweet wormwood</name>
    <dbReference type="NCBI Taxonomy" id="35608"/>
    <lineage>
        <taxon>Eukaryota</taxon>
        <taxon>Viridiplantae</taxon>
        <taxon>Streptophyta</taxon>
        <taxon>Embryophyta</taxon>
        <taxon>Tracheophyta</taxon>
        <taxon>Spermatophyta</taxon>
        <taxon>Magnoliopsida</taxon>
        <taxon>eudicotyledons</taxon>
        <taxon>Gunneridae</taxon>
        <taxon>Pentapetalae</taxon>
        <taxon>asterids</taxon>
        <taxon>campanulids</taxon>
        <taxon>Asterales</taxon>
        <taxon>Asteraceae</taxon>
        <taxon>Asteroideae</taxon>
        <taxon>Anthemideae</taxon>
        <taxon>Artemisiinae</taxon>
        <taxon>Artemisia</taxon>
    </lineage>
</organism>
<comment type="caution">
    <text evidence="3">The sequence shown here is derived from an EMBL/GenBank/DDBJ whole genome shotgun (WGS) entry which is preliminary data.</text>
</comment>
<comment type="subcellular location">
    <subcellularLocation>
        <location evidence="2">Cytoplasm</location>
        <location evidence="2">Cytosol</location>
    </subcellularLocation>
    <subcellularLocation>
        <location evidence="2">Nucleus</location>
    </subcellularLocation>
</comment>
<keyword evidence="4" id="KW-1185">Reference proteome</keyword>
<evidence type="ECO:0000313" key="3">
    <source>
        <dbReference type="EMBL" id="PWA98053.1"/>
    </source>
</evidence>
<dbReference type="InterPro" id="IPR045871">
    <property type="entry name" value="AHP1-5/YPD1"/>
</dbReference>
<dbReference type="OrthoDB" id="1670022at2759"/>
<sequence length="152" mass="17688">MTLETLKRFLVWYVNSMYEEGDVDELFYRYESPRSNCNDDQLAKMVKSYCVEVKREISKLESYSKLPNIDIKKACRIARSIKARSILLGAENVRKSCMHVIDSCLAFDEESLADVVVCLSFVFKRTKMRFETFLETADKIAEEEKQLGEAQK</sequence>
<keyword evidence="3" id="KW-0418">Kinase</keyword>
<dbReference type="GO" id="GO:0000160">
    <property type="term" value="P:phosphorelay signal transduction system"/>
    <property type="evidence" value="ECO:0007669"/>
    <property type="project" value="UniProtKB-UniRule"/>
</dbReference>
<keyword evidence="1 2" id="KW-0902">Two-component regulatory system</keyword>
<comment type="domain">
    <text evidence="2">Histidine-containing phosphotransfer domain (HPt) contains an active histidine that mediates the phosphotransfer.</text>
</comment>
<dbReference type="GO" id="GO:0005829">
    <property type="term" value="C:cytosol"/>
    <property type="evidence" value="ECO:0007669"/>
    <property type="project" value="UniProtKB-SubCell"/>
</dbReference>
<dbReference type="GO" id="GO:0005634">
    <property type="term" value="C:nucleus"/>
    <property type="evidence" value="ECO:0007669"/>
    <property type="project" value="UniProtKB-SubCell"/>
</dbReference>
<dbReference type="InterPro" id="IPR036641">
    <property type="entry name" value="HPT_dom_sf"/>
</dbReference>
<comment type="function">
    <text evidence="2">Functions as a two-component phosphorelay mediators between cytokinin sensor histidine kinases and response regulators (B-type ARRs). Plays an important role in propagating cytokinin signal transduction.</text>
</comment>
<keyword evidence="2" id="KW-0932">Cytokinin signaling pathway</keyword>
<accession>A0A2U1QJ78</accession>
<dbReference type="PANTHER" id="PTHR28242">
    <property type="entry name" value="PHOSPHORELAY INTERMEDIATE PROTEIN YPD1"/>
    <property type="match status" value="1"/>
</dbReference>
<dbReference type="Proteomes" id="UP000245207">
    <property type="component" value="Unassembled WGS sequence"/>
</dbReference>
<evidence type="ECO:0000256" key="1">
    <source>
        <dbReference type="ARBA" id="ARBA00023012"/>
    </source>
</evidence>
<dbReference type="Gene3D" id="1.20.120.160">
    <property type="entry name" value="HPT domain"/>
    <property type="match status" value="1"/>
</dbReference>
<dbReference type="GO" id="GO:0043424">
    <property type="term" value="F:protein histidine kinase binding"/>
    <property type="evidence" value="ECO:0007669"/>
    <property type="project" value="UniProtKB-UniRule"/>
</dbReference>
<name>A0A2U1QJ78_ARTAN</name>
<dbReference type="GO" id="GO:0009736">
    <property type="term" value="P:cytokinin-activated signaling pathway"/>
    <property type="evidence" value="ECO:0007669"/>
    <property type="project" value="UniProtKB-KW"/>
</dbReference>
<dbReference type="GO" id="GO:0009927">
    <property type="term" value="F:histidine phosphotransfer kinase activity"/>
    <property type="evidence" value="ECO:0007669"/>
    <property type="project" value="UniProtKB-UniRule"/>
</dbReference>
<keyword evidence="3" id="KW-0808">Transferase</keyword>
<reference evidence="3 4" key="1">
    <citation type="journal article" date="2018" name="Mol. Plant">
        <title>The genome of Artemisia annua provides insight into the evolution of Asteraceae family and artemisinin biosynthesis.</title>
        <authorList>
            <person name="Shen Q."/>
            <person name="Zhang L."/>
            <person name="Liao Z."/>
            <person name="Wang S."/>
            <person name="Yan T."/>
            <person name="Shi P."/>
            <person name="Liu M."/>
            <person name="Fu X."/>
            <person name="Pan Q."/>
            <person name="Wang Y."/>
            <person name="Lv Z."/>
            <person name="Lu X."/>
            <person name="Zhang F."/>
            <person name="Jiang W."/>
            <person name="Ma Y."/>
            <person name="Chen M."/>
            <person name="Hao X."/>
            <person name="Li L."/>
            <person name="Tang Y."/>
            <person name="Lv G."/>
            <person name="Zhou Y."/>
            <person name="Sun X."/>
            <person name="Brodelius P.E."/>
            <person name="Rose J.K.C."/>
            <person name="Tang K."/>
        </authorList>
    </citation>
    <scope>NUCLEOTIDE SEQUENCE [LARGE SCALE GENOMIC DNA]</scope>
    <source>
        <strain evidence="4">cv. Huhao1</strain>
        <tissue evidence="3">Leaf</tissue>
    </source>
</reference>
<dbReference type="EMBL" id="PKPP01000085">
    <property type="protein sequence ID" value="PWA98053.1"/>
    <property type="molecule type" value="Genomic_DNA"/>
</dbReference>